<comment type="cofactor">
    <cofactor evidence="1">
        <name>Mo-bis(molybdopterin guanine dinucleotide)</name>
        <dbReference type="ChEBI" id="CHEBI:60539"/>
    </cofactor>
</comment>
<dbReference type="PANTHER" id="PTHR43742">
    <property type="entry name" value="TRIMETHYLAMINE-N-OXIDE REDUCTASE"/>
    <property type="match status" value="1"/>
</dbReference>
<reference evidence="6 7" key="1">
    <citation type="journal article" date="2020" name="Biotechnol. Biofuels">
        <title>New insights from the biogas microbiome by comprehensive genome-resolved metagenomics of nearly 1600 species originating from multiple anaerobic digesters.</title>
        <authorList>
            <person name="Campanaro S."/>
            <person name="Treu L."/>
            <person name="Rodriguez-R L.M."/>
            <person name="Kovalovszki A."/>
            <person name="Ziels R.M."/>
            <person name="Maus I."/>
            <person name="Zhu X."/>
            <person name="Kougias P.G."/>
            <person name="Basile A."/>
            <person name="Luo G."/>
            <person name="Schluter A."/>
            <person name="Konstantinidis K.T."/>
            <person name="Angelidaki I."/>
        </authorList>
    </citation>
    <scope>NUCLEOTIDE SEQUENCE [LARGE SCALE GENOMIC DNA]</scope>
    <source>
        <strain evidence="6">AS06rmzACSIP_256</strain>
    </source>
</reference>
<evidence type="ECO:0000256" key="1">
    <source>
        <dbReference type="ARBA" id="ARBA00001942"/>
    </source>
</evidence>
<evidence type="ECO:0000256" key="3">
    <source>
        <dbReference type="ARBA" id="ARBA00023002"/>
    </source>
</evidence>
<dbReference type="SUPFAM" id="SSF53706">
    <property type="entry name" value="Formate dehydrogenase/DMSO reductase, domains 1-3"/>
    <property type="match status" value="1"/>
</dbReference>
<sequence>MTLSRRAFLKSTAAIAVASGGLKLFGVNEVFASDTVLIPHATHYGPFTAVVKNGVLIGVQPLKDFDPMPTQMLLEGVLSRTYHPTRVQYPMVRRSYLANPRGDTKPHLRGKEPFVRVSWEDALALVADASLRTIEEHGNDALFSSSYGGWSHAGVLRPQVLQGRLFGLIGGHSVTTGDYSGGASQISLPHIIGDMEVYSPQTAWEVIRDNTEVFVLVGCDPWKNNRIEYTVADHQMYPRWEAIRDAGVKFIAIDPQRTTTAHAMKAEWVKIIPNTDTALFLAMCWHVYTSGKYDQAYLDKYTVGFDRFLPYLLGKDADGTPPKTPEWAERITGIPAAKIVEMADLFASKRTQFAGAWSLQRAHHGEMSHWAIIAFAAMTGKIGKPGEGVGFSWHYGGGGMPVSGKRSAVGIAQGRNPAKGRCPASRISEMLLNPGKPYTRDGANFTFPDVHMIYNAGNNFVHHQQNTNELI</sequence>
<dbReference type="InterPro" id="IPR006656">
    <property type="entry name" value="Mopterin_OxRdtase"/>
</dbReference>
<dbReference type="Proteomes" id="UP000536534">
    <property type="component" value="Unassembled WGS sequence"/>
</dbReference>
<dbReference type="Gene3D" id="3.90.55.10">
    <property type="entry name" value="Dimethylsulfoxide Reductase, domain 3"/>
    <property type="match status" value="1"/>
</dbReference>
<dbReference type="Pfam" id="PF18364">
    <property type="entry name" value="Molybdopterin_N"/>
    <property type="match status" value="1"/>
</dbReference>
<gene>
    <name evidence="6" type="ORF">GX576_11790</name>
</gene>
<dbReference type="EMBL" id="JAAYYV010000316">
    <property type="protein sequence ID" value="NLF55055.1"/>
    <property type="molecule type" value="Genomic_DNA"/>
</dbReference>
<evidence type="ECO:0000259" key="4">
    <source>
        <dbReference type="Pfam" id="PF00384"/>
    </source>
</evidence>
<dbReference type="PANTHER" id="PTHR43742:SF10">
    <property type="entry name" value="TRIMETHYLAMINE-N-OXIDE REDUCTASE 2"/>
    <property type="match status" value="1"/>
</dbReference>
<comment type="caution">
    <text evidence="6">The sequence shown here is derived from an EMBL/GenBank/DDBJ whole genome shotgun (WGS) entry which is preliminary data.</text>
</comment>
<proteinExistence type="predicted"/>
<dbReference type="Gene3D" id="3.40.50.740">
    <property type="match status" value="1"/>
</dbReference>
<feature type="domain" description="Molybdopterin oxidoreductase" evidence="4">
    <location>
        <begin position="86"/>
        <end position="470"/>
    </location>
</feature>
<protein>
    <submittedName>
        <fullName evidence="6">Molybdopterin-dependent oxidoreductase</fullName>
    </submittedName>
</protein>
<name>A0A7X7LXS4_9RHOO</name>
<dbReference type="GO" id="GO:0009061">
    <property type="term" value="P:anaerobic respiration"/>
    <property type="evidence" value="ECO:0007669"/>
    <property type="project" value="TreeGrafter"/>
</dbReference>
<keyword evidence="2" id="KW-0500">Molybdenum</keyword>
<dbReference type="InterPro" id="IPR006311">
    <property type="entry name" value="TAT_signal"/>
</dbReference>
<dbReference type="GO" id="GO:0030151">
    <property type="term" value="F:molybdenum ion binding"/>
    <property type="evidence" value="ECO:0007669"/>
    <property type="project" value="TreeGrafter"/>
</dbReference>
<dbReference type="AlphaFoldDB" id="A0A7X7LXS4"/>
<accession>A0A7X7LXS4</accession>
<evidence type="ECO:0000256" key="2">
    <source>
        <dbReference type="ARBA" id="ARBA00022505"/>
    </source>
</evidence>
<feature type="non-terminal residue" evidence="6">
    <location>
        <position position="471"/>
    </location>
</feature>
<dbReference type="GO" id="GO:0016491">
    <property type="term" value="F:oxidoreductase activity"/>
    <property type="evidence" value="ECO:0007669"/>
    <property type="project" value="UniProtKB-KW"/>
</dbReference>
<evidence type="ECO:0000313" key="7">
    <source>
        <dbReference type="Proteomes" id="UP000536534"/>
    </source>
</evidence>
<feature type="domain" description="Molybdopterin oxidoreductase N-terminal" evidence="5">
    <location>
        <begin position="40"/>
        <end position="82"/>
    </location>
</feature>
<dbReference type="PROSITE" id="PS51318">
    <property type="entry name" value="TAT"/>
    <property type="match status" value="1"/>
</dbReference>
<dbReference type="Pfam" id="PF00384">
    <property type="entry name" value="Molybdopterin"/>
    <property type="match status" value="1"/>
</dbReference>
<dbReference type="GO" id="GO:0030288">
    <property type="term" value="C:outer membrane-bounded periplasmic space"/>
    <property type="evidence" value="ECO:0007669"/>
    <property type="project" value="TreeGrafter"/>
</dbReference>
<organism evidence="6 7">
    <name type="scientific">Thauera phenolivorans</name>
    <dbReference type="NCBI Taxonomy" id="1792543"/>
    <lineage>
        <taxon>Bacteria</taxon>
        <taxon>Pseudomonadati</taxon>
        <taxon>Pseudomonadota</taxon>
        <taxon>Betaproteobacteria</taxon>
        <taxon>Rhodocyclales</taxon>
        <taxon>Zoogloeaceae</taxon>
        <taxon>Thauera</taxon>
    </lineage>
</organism>
<evidence type="ECO:0000313" key="6">
    <source>
        <dbReference type="EMBL" id="NLF55055.1"/>
    </source>
</evidence>
<keyword evidence="3" id="KW-0560">Oxidoreductase</keyword>
<dbReference type="InterPro" id="IPR041460">
    <property type="entry name" value="Molybdopterin_N"/>
</dbReference>
<dbReference type="GO" id="GO:0009055">
    <property type="term" value="F:electron transfer activity"/>
    <property type="evidence" value="ECO:0007669"/>
    <property type="project" value="TreeGrafter"/>
</dbReference>
<dbReference type="InterPro" id="IPR050612">
    <property type="entry name" value="Prok_Mopterin_Oxidored"/>
</dbReference>
<evidence type="ECO:0000259" key="5">
    <source>
        <dbReference type="Pfam" id="PF18364"/>
    </source>
</evidence>
<dbReference type="Gene3D" id="3.40.228.10">
    <property type="entry name" value="Dimethylsulfoxide Reductase, domain 2"/>
    <property type="match status" value="1"/>
</dbReference>